<comment type="catalytic activity">
    <reaction evidence="9">
        <text>DNA(n) + a 2'-deoxyribonucleoside 5'-triphosphate = DNA(n+1) + diphosphate</text>
        <dbReference type="Rhea" id="RHEA:22508"/>
        <dbReference type="Rhea" id="RHEA-COMP:17339"/>
        <dbReference type="Rhea" id="RHEA-COMP:17340"/>
        <dbReference type="ChEBI" id="CHEBI:33019"/>
        <dbReference type="ChEBI" id="CHEBI:61560"/>
        <dbReference type="ChEBI" id="CHEBI:173112"/>
        <dbReference type="EC" id="2.7.7.7"/>
    </reaction>
</comment>
<keyword evidence="8" id="KW-0539">Nucleus</keyword>
<dbReference type="InterPro" id="IPR024826">
    <property type="entry name" value="DNA_pol_delta/II_ssu"/>
</dbReference>
<sequence>MAAAATDILYTRPDALSSTLPKELANAFVLETNDASYKHQYANLYFSRLSLLRKQVIERAKQQWRSAIGNAIFVNRILDIKKGERCWIVGTVYKEMPLKDNVLNDLAKEHGVEPPPPRLKFHSKEDMAVLEDESGRVPLGGEFLDSINIVTGLILAVLGVETTAGEFHVVDVCYPGVAEQTPLAQHGTKATMDVDNANEWIALVSGLNVGLPSAAADLRVNLLVEYLLSEAGQQSDQRDSSTITRVVIAGNSFAPVSLSEEVAKEETVTVPGEVAPVAAKRAAKKFSYQSSAFSMHPTQSLSGHLSELARAMIVHLVPGANDPSSATLPQQPLPRAMFGAAKDYESFHTETNPCWIGAGACHILGNGGQPLDDVFRYVKSSDRLALACEMLKWRHMAPTAPDTLWCYPYFSSDPFIMTKAPHVFFVGNQPRFETAIVDHGGGSKTRVVLLPRFSDNGEVILVNPATLEVKAVRMDCLWNE</sequence>
<dbReference type="OMA" id="HCILIGT"/>
<evidence type="ECO:0000256" key="1">
    <source>
        <dbReference type="ARBA" id="ARBA00004123"/>
    </source>
</evidence>
<proteinExistence type="inferred from homology"/>
<dbReference type="Pfam" id="PF04042">
    <property type="entry name" value="DNA_pol_E_B"/>
    <property type="match status" value="1"/>
</dbReference>
<evidence type="ECO:0000259" key="11">
    <source>
        <dbReference type="Pfam" id="PF18018"/>
    </source>
</evidence>
<dbReference type="Gene3D" id="2.40.50.430">
    <property type="match status" value="1"/>
</dbReference>
<dbReference type="Gene3D" id="3.60.21.50">
    <property type="match status" value="1"/>
</dbReference>
<dbReference type="eggNOG" id="KOG2732">
    <property type="taxonomic scope" value="Eukaryota"/>
</dbReference>
<dbReference type="InterPro" id="IPR007185">
    <property type="entry name" value="DNA_pol_a/d/e_bsu"/>
</dbReference>
<dbReference type="GO" id="GO:0006281">
    <property type="term" value="P:DNA repair"/>
    <property type="evidence" value="ECO:0007669"/>
    <property type="project" value="UniProtKB-ARBA"/>
</dbReference>
<reference evidence="12 13" key="1">
    <citation type="journal article" date="2011" name="PLoS Pathog.">
        <title>Endophytic Life Strategies Decoded by Genome and Transcriptome Analyses of the Mutualistic Root Symbiont Piriformospora indica.</title>
        <authorList>
            <person name="Zuccaro A."/>
            <person name="Lahrmann U."/>
            <person name="Guldener U."/>
            <person name="Langen G."/>
            <person name="Pfiffi S."/>
            <person name="Biedenkopf D."/>
            <person name="Wong P."/>
            <person name="Samans B."/>
            <person name="Grimm C."/>
            <person name="Basiewicz M."/>
            <person name="Murat C."/>
            <person name="Martin F."/>
            <person name="Kogel K.H."/>
        </authorList>
    </citation>
    <scope>NUCLEOTIDE SEQUENCE [LARGE SCALE GENOMIC DNA]</scope>
    <source>
        <strain evidence="12 13">DSM 11827</strain>
    </source>
</reference>
<evidence type="ECO:0000259" key="10">
    <source>
        <dbReference type="Pfam" id="PF04042"/>
    </source>
</evidence>
<gene>
    <name evidence="12" type="ORF">PIIN_01107</name>
</gene>
<dbReference type="Proteomes" id="UP000007148">
    <property type="component" value="Unassembled WGS sequence"/>
</dbReference>
<dbReference type="GO" id="GO:0003677">
    <property type="term" value="F:DNA binding"/>
    <property type="evidence" value="ECO:0007669"/>
    <property type="project" value="InterPro"/>
</dbReference>
<dbReference type="GO" id="GO:0003887">
    <property type="term" value="F:DNA-directed DNA polymerase activity"/>
    <property type="evidence" value="ECO:0007669"/>
    <property type="project" value="UniProtKB-KW"/>
</dbReference>
<evidence type="ECO:0000313" key="12">
    <source>
        <dbReference type="EMBL" id="CCA67274.1"/>
    </source>
</evidence>
<dbReference type="EMBL" id="CAFZ01000011">
    <property type="protein sequence ID" value="CCA67274.1"/>
    <property type="molecule type" value="Genomic_DNA"/>
</dbReference>
<name>G4T7I4_SERID</name>
<keyword evidence="4" id="KW-0808">Transferase</keyword>
<dbReference type="AlphaFoldDB" id="G4T7I4"/>
<feature type="domain" description="DNA polymerase alpha/delta/epsilon subunit B" evidence="10">
    <location>
        <begin position="201"/>
        <end position="433"/>
    </location>
</feature>
<dbReference type="InterPro" id="IPR040663">
    <property type="entry name" value="DNA_pol_D_N"/>
</dbReference>
<keyword evidence="5" id="KW-0548">Nucleotidyltransferase</keyword>
<organism evidence="12 13">
    <name type="scientific">Serendipita indica (strain DSM 11827)</name>
    <name type="common">Root endophyte fungus</name>
    <name type="synonym">Piriformospora indica</name>
    <dbReference type="NCBI Taxonomy" id="1109443"/>
    <lineage>
        <taxon>Eukaryota</taxon>
        <taxon>Fungi</taxon>
        <taxon>Dikarya</taxon>
        <taxon>Basidiomycota</taxon>
        <taxon>Agaricomycotina</taxon>
        <taxon>Agaricomycetes</taxon>
        <taxon>Sebacinales</taxon>
        <taxon>Serendipitaceae</taxon>
        <taxon>Serendipita</taxon>
    </lineage>
</organism>
<dbReference type="Pfam" id="PF18018">
    <property type="entry name" value="DNA_pol_D_N"/>
    <property type="match status" value="1"/>
</dbReference>
<protein>
    <recommendedName>
        <fullName evidence="3">DNA-directed DNA polymerase</fullName>
        <ecNumber evidence="3">2.7.7.7</ecNumber>
    </recommendedName>
</protein>
<dbReference type="PANTHER" id="PTHR10416">
    <property type="entry name" value="DNA POLYMERASE DELTA SUBUNIT 2"/>
    <property type="match status" value="1"/>
</dbReference>
<evidence type="ECO:0000256" key="6">
    <source>
        <dbReference type="ARBA" id="ARBA00022705"/>
    </source>
</evidence>
<comment type="similarity">
    <text evidence="2">Belongs to the DNA polymerase delta/II small subunit family.</text>
</comment>
<dbReference type="PANTHER" id="PTHR10416:SF0">
    <property type="entry name" value="DNA POLYMERASE DELTA SUBUNIT 2"/>
    <property type="match status" value="1"/>
</dbReference>
<evidence type="ECO:0000256" key="9">
    <source>
        <dbReference type="ARBA" id="ARBA00049244"/>
    </source>
</evidence>
<dbReference type="FunFam" id="2.40.50.430:FF:000002">
    <property type="entry name" value="DNA polymerase delta subunit"/>
    <property type="match status" value="1"/>
</dbReference>
<dbReference type="EC" id="2.7.7.7" evidence="3"/>
<dbReference type="OrthoDB" id="3763at2759"/>
<dbReference type="GO" id="GO:0043625">
    <property type="term" value="C:delta DNA polymerase complex"/>
    <property type="evidence" value="ECO:0007669"/>
    <property type="project" value="TreeGrafter"/>
</dbReference>
<evidence type="ECO:0000256" key="3">
    <source>
        <dbReference type="ARBA" id="ARBA00012417"/>
    </source>
</evidence>
<evidence type="ECO:0000256" key="2">
    <source>
        <dbReference type="ARBA" id="ARBA00006035"/>
    </source>
</evidence>
<dbReference type="GO" id="GO:0006273">
    <property type="term" value="P:lagging strand elongation"/>
    <property type="evidence" value="ECO:0007669"/>
    <property type="project" value="UniProtKB-ARBA"/>
</dbReference>
<evidence type="ECO:0000256" key="5">
    <source>
        <dbReference type="ARBA" id="ARBA00022695"/>
    </source>
</evidence>
<accession>G4T7I4</accession>
<evidence type="ECO:0000256" key="8">
    <source>
        <dbReference type="ARBA" id="ARBA00023242"/>
    </source>
</evidence>
<evidence type="ECO:0000256" key="4">
    <source>
        <dbReference type="ARBA" id="ARBA00022679"/>
    </source>
</evidence>
<dbReference type="HOGENOM" id="CLU_021763_1_0_1"/>
<comment type="subcellular location">
    <subcellularLocation>
        <location evidence="1">Nucleus</location>
    </subcellularLocation>
</comment>
<keyword evidence="6" id="KW-0235">DNA replication</keyword>
<feature type="domain" description="DNA polymerase delta subunit OB-fold" evidence="11">
    <location>
        <begin position="40"/>
        <end position="172"/>
    </location>
</feature>
<dbReference type="STRING" id="1109443.G4T7I4"/>
<dbReference type="InParanoid" id="G4T7I4"/>
<evidence type="ECO:0000256" key="7">
    <source>
        <dbReference type="ARBA" id="ARBA00022932"/>
    </source>
</evidence>
<keyword evidence="13" id="KW-1185">Reference proteome</keyword>
<evidence type="ECO:0000313" key="13">
    <source>
        <dbReference type="Proteomes" id="UP000007148"/>
    </source>
</evidence>
<keyword evidence="7" id="KW-0239">DNA-directed DNA polymerase</keyword>
<comment type="caution">
    <text evidence="12">The sequence shown here is derived from an EMBL/GenBank/DDBJ whole genome shotgun (WGS) entry which is preliminary data.</text>
</comment>
<dbReference type="FunCoup" id="G4T7I4">
    <property type="interactions" value="342"/>
</dbReference>